<dbReference type="OrthoDB" id="2235387at2759"/>
<gene>
    <name evidence="1" type="ORF">DM01DRAFT_1339940</name>
</gene>
<proteinExistence type="predicted"/>
<comment type="caution">
    <text evidence="1">The sequence shown here is derived from an EMBL/GenBank/DDBJ whole genome shotgun (WGS) entry which is preliminary data.</text>
</comment>
<dbReference type="AlphaFoldDB" id="A0A1X2G5Q6"/>
<name>A0A1X2G5Q6_9FUNG</name>
<sequence length="149" mass="17660">MNPTVDYQHDYMLDYQHEEYQPEHLKEMDVCFLSLSDQELAMNDAMYLANYDQTMEMEAEYFDQCVEDQHHMVPPEQEYRADNDDTYHYENDALLKLIVGVQSYLTDAACDGMDRQDSPLLDLQYKMYMYLKQRASDMGVDLHALDQPL</sequence>
<reference evidence="1 2" key="1">
    <citation type="submission" date="2016-07" db="EMBL/GenBank/DDBJ databases">
        <title>Pervasive Adenine N6-methylation of Active Genes in Fungi.</title>
        <authorList>
            <consortium name="DOE Joint Genome Institute"/>
            <person name="Mondo S.J."/>
            <person name="Dannebaum R.O."/>
            <person name="Kuo R.C."/>
            <person name="Labutti K."/>
            <person name="Haridas S."/>
            <person name="Kuo A."/>
            <person name="Salamov A."/>
            <person name="Ahrendt S.R."/>
            <person name="Lipzen A."/>
            <person name="Sullivan W."/>
            <person name="Andreopoulos W.B."/>
            <person name="Clum A."/>
            <person name="Lindquist E."/>
            <person name="Daum C."/>
            <person name="Ramamoorthy G.K."/>
            <person name="Gryganskyi A."/>
            <person name="Culley D."/>
            <person name="Magnuson J.K."/>
            <person name="James T.Y."/>
            <person name="O'Malley M.A."/>
            <person name="Stajich J.E."/>
            <person name="Spatafora J.W."/>
            <person name="Visel A."/>
            <person name="Grigoriev I.V."/>
        </authorList>
    </citation>
    <scope>NUCLEOTIDE SEQUENCE [LARGE SCALE GENOMIC DNA]</scope>
    <source>
        <strain evidence="1 2">NRRL 3301</strain>
    </source>
</reference>
<keyword evidence="2" id="KW-1185">Reference proteome</keyword>
<protein>
    <submittedName>
        <fullName evidence="1">Uncharacterized protein</fullName>
    </submittedName>
</protein>
<accession>A0A1X2G5Q6</accession>
<organism evidence="1 2">
    <name type="scientific">Hesseltinella vesiculosa</name>
    <dbReference type="NCBI Taxonomy" id="101127"/>
    <lineage>
        <taxon>Eukaryota</taxon>
        <taxon>Fungi</taxon>
        <taxon>Fungi incertae sedis</taxon>
        <taxon>Mucoromycota</taxon>
        <taxon>Mucoromycotina</taxon>
        <taxon>Mucoromycetes</taxon>
        <taxon>Mucorales</taxon>
        <taxon>Cunninghamellaceae</taxon>
        <taxon>Hesseltinella</taxon>
    </lineage>
</organism>
<dbReference type="EMBL" id="MCGT01000041">
    <property type="protein sequence ID" value="ORX45713.1"/>
    <property type="molecule type" value="Genomic_DNA"/>
</dbReference>
<evidence type="ECO:0000313" key="2">
    <source>
        <dbReference type="Proteomes" id="UP000242146"/>
    </source>
</evidence>
<evidence type="ECO:0000313" key="1">
    <source>
        <dbReference type="EMBL" id="ORX45713.1"/>
    </source>
</evidence>
<dbReference type="Proteomes" id="UP000242146">
    <property type="component" value="Unassembled WGS sequence"/>
</dbReference>